<keyword evidence="2" id="KW-1185">Reference proteome</keyword>
<gene>
    <name evidence="1" type="ORF">TCE0_033r09726</name>
</gene>
<comment type="caution">
    <text evidence="1">The sequence shown here is derived from an EMBL/GenBank/DDBJ whole genome shotgun (WGS) entry which is preliminary data.</text>
</comment>
<dbReference type="Proteomes" id="UP000053095">
    <property type="component" value="Unassembled WGS sequence"/>
</dbReference>
<accession>A0A6V8HE40</accession>
<name>A0A6V8HE40_TALPI</name>
<sequence length="146" mass="17318">MLTHGDLDWSNVLVDEDKDISRIIDWECSGYSPAYWEWVTVKRFCPRNNTTDDDSDEDSWFQMLERRLRPSEHAQGKTAWELERLYKALGKFTQWALMPEARRMNRGHGWAEVCGILELDIDEYPAPPVDYTTSSEHPWWLEDRHA</sequence>
<dbReference type="PANTHER" id="PTHR21310">
    <property type="entry name" value="AMINOGLYCOSIDE PHOSPHOTRANSFERASE-RELATED-RELATED"/>
    <property type="match status" value="1"/>
</dbReference>
<evidence type="ECO:0000313" key="1">
    <source>
        <dbReference type="EMBL" id="GAM38745.1"/>
    </source>
</evidence>
<organism evidence="1 2">
    <name type="scientific">Talaromyces pinophilus</name>
    <name type="common">Penicillium pinophilum</name>
    <dbReference type="NCBI Taxonomy" id="128442"/>
    <lineage>
        <taxon>Eukaryota</taxon>
        <taxon>Fungi</taxon>
        <taxon>Dikarya</taxon>
        <taxon>Ascomycota</taxon>
        <taxon>Pezizomycotina</taxon>
        <taxon>Eurotiomycetes</taxon>
        <taxon>Eurotiomycetidae</taxon>
        <taxon>Eurotiales</taxon>
        <taxon>Trichocomaceae</taxon>
        <taxon>Talaromyces</taxon>
        <taxon>Talaromyces sect. Talaromyces</taxon>
    </lineage>
</organism>
<dbReference type="EMBL" id="DF933829">
    <property type="protein sequence ID" value="GAM38745.1"/>
    <property type="molecule type" value="Genomic_DNA"/>
</dbReference>
<proteinExistence type="predicted"/>
<dbReference type="InterPro" id="IPR011009">
    <property type="entry name" value="Kinase-like_dom_sf"/>
</dbReference>
<dbReference type="InterPro" id="IPR051678">
    <property type="entry name" value="AGP_Transferase"/>
</dbReference>
<dbReference type="Gene3D" id="3.90.1200.10">
    <property type="match status" value="1"/>
</dbReference>
<dbReference type="SUPFAM" id="SSF56112">
    <property type="entry name" value="Protein kinase-like (PK-like)"/>
    <property type="match status" value="1"/>
</dbReference>
<dbReference type="PANTHER" id="PTHR21310:SF15">
    <property type="entry name" value="AMINOGLYCOSIDE PHOSPHOTRANSFERASE DOMAIN-CONTAINING PROTEIN"/>
    <property type="match status" value="1"/>
</dbReference>
<evidence type="ECO:0000313" key="2">
    <source>
        <dbReference type="Proteomes" id="UP000053095"/>
    </source>
</evidence>
<reference evidence="2" key="1">
    <citation type="journal article" date="2015" name="Genome Announc.">
        <title>Draft genome sequence of Talaromyces cellulolyticus strain Y-94, a source of lignocellulosic biomass-degrading enzymes.</title>
        <authorList>
            <person name="Fujii T."/>
            <person name="Koike H."/>
            <person name="Sawayama S."/>
            <person name="Yano S."/>
            <person name="Inoue H."/>
        </authorList>
    </citation>
    <scope>NUCLEOTIDE SEQUENCE [LARGE SCALE GENOMIC DNA]</scope>
    <source>
        <strain evidence="2">Y-94</strain>
    </source>
</reference>
<protein>
    <submittedName>
        <fullName evidence="1">Uncharacterized protein</fullName>
    </submittedName>
</protein>
<dbReference type="AlphaFoldDB" id="A0A6V8HE40"/>